<reference evidence="5 7" key="3">
    <citation type="submission" date="2024-06" db="EMBL/GenBank/DDBJ databases">
        <title>Halorubrum miltondacostae sp. nov., a potential PHA producer isolated from an inland solar saltern in Rio Maior, Portugal.</title>
        <authorList>
            <person name="Albuquerque L."/>
            <person name="Viver T."/>
            <person name="Barroso C."/>
            <person name="Claudino R."/>
            <person name="Galvan M."/>
            <person name="Simoes G."/>
            <person name="Lobo Da Cunha A."/>
            <person name="Egas C."/>
        </authorList>
    </citation>
    <scope>NUCLEOTIDE SEQUENCE [LARGE SCALE GENOMIC DNA]</scope>
    <source>
        <strain evidence="5 7">DSM 18646</strain>
    </source>
</reference>
<evidence type="ECO:0000313" key="7">
    <source>
        <dbReference type="Proteomes" id="UP001567571"/>
    </source>
</evidence>
<gene>
    <name evidence="5" type="ORF">ABNG02_16160</name>
    <name evidence="4" type="ORF">GCM10008994_20790</name>
</gene>
<dbReference type="RefSeq" id="WP_343778860.1">
    <property type="nucleotide sequence ID" value="NZ_BAAADQ010000012.1"/>
</dbReference>
<proteinExistence type="predicted"/>
<evidence type="ECO:0000313" key="5">
    <source>
        <dbReference type="EMBL" id="MEZ3168847.1"/>
    </source>
</evidence>
<accession>A0AAV3STI1</accession>
<dbReference type="EMBL" id="BAAADQ010000012">
    <property type="protein sequence ID" value="GAA0545726.1"/>
    <property type="molecule type" value="Genomic_DNA"/>
</dbReference>
<dbReference type="AlphaFoldDB" id="A0AAV3STI1"/>
<dbReference type="PANTHER" id="PTHR43080:SF2">
    <property type="entry name" value="CBS DOMAIN-CONTAINING PROTEIN"/>
    <property type="match status" value="1"/>
</dbReference>
<keyword evidence="7" id="KW-1185">Reference proteome</keyword>
<dbReference type="InterPro" id="IPR051257">
    <property type="entry name" value="Diverse_CBS-Domain"/>
</dbReference>
<feature type="domain" description="CBS" evidence="3">
    <location>
        <begin position="77"/>
        <end position="136"/>
    </location>
</feature>
<dbReference type="SUPFAM" id="SSF54631">
    <property type="entry name" value="CBS-domain pair"/>
    <property type="match status" value="1"/>
</dbReference>
<reference evidence="4" key="2">
    <citation type="submission" date="2023-12" db="EMBL/GenBank/DDBJ databases">
        <authorList>
            <person name="Sun Q."/>
            <person name="Inoue M."/>
        </authorList>
    </citation>
    <scope>NUCLEOTIDE SEQUENCE</scope>
    <source>
        <strain evidence="4">JCM 14265</strain>
    </source>
</reference>
<evidence type="ECO:0000256" key="2">
    <source>
        <dbReference type="PROSITE-ProRule" id="PRU00703"/>
    </source>
</evidence>
<sequence>MGVDNTPVEKLMSTDLLTVTPDTDINKAADILLDEGVGSLIVLDADDNLAGVLTSTDFVTVVSTNHSSYTGVVGDYMTEDVLTVPSSATLYNAAVKMIREDVQHLPVAGDGNEIVGMLSATDLTAQLTYMGSSGTD</sequence>
<evidence type="ECO:0000259" key="3">
    <source>
        <dbReference type="PROSITE" id="PS51371"/>
    </source>
</evidence>
<dbReference type="Proteomes" id="UP001501425">
    <property type="component" value="Unassembled WGS sequence"/>
</dbReference>
<dbReference type="SMART" id="SM00116">
    <property type="entry name" value="CBS"/>
    <property type="match status" value="2"/>
</dbReference>
<reference evidence="4" key="1">
    <citation type="journal article" date="2014" name="Int. J. Syst. Evol. Microbiol.">
        <title>Complete genome sequence of Corynebacterium casei LMG S-19264T (=DSM 44701T), isolated from a smear-ripened cheese.</title>
        <authorList>
            <consortium name="US DOE Joint Genome Institute (JGI-PGF)"/>
            <person name="Walter F."/>
            <person name="Albersmeier A."/>
            <person name="Kalinowski J."/>
            <person name="Ruckert C."/>
        </authorList>
    </citation>
    <scope>NUCLEOTIDE SEQUENCE</scope>
    <source>
        <strain evidence="4">JCM 14265</strain>
    </source>
</reference>
<organism evidence="4 6">
    <name type="scientific">Halorubrum ejinorense</name>
    <dbReference type="NCBI Taxonomy" id="425309"/>
    <lineage>
        <taxon>Archaea</taxon>
        <taxon>Methanobacteriati</taxon>
        <taxon>Methanobacteriota</taxon>
        <taxon>Stenosarchaea group</taxon>
        <taxon>Halobacteria</taxon>
        <taxon>Halobacteriales</taxon>
        <taxon>Haloferacaceae</taxon>
        <taxon>Halorubrum</taxon>
    </lineage>
</organism>
<dbReference type="EMBL" id="JBEDNW010000011">
    <property type="protein sequence ID" value="MEZ3168847.1"/>
    <property type="molecule type" value="Genomic_DNA"/>
</dbReference>
<evidence type="ECO:0000313" key="4">
    <source>
        <dbReference type="EMBL" id="GAA0545726.1"/>
    </source>
</evidence>
<feature type="domain" description="CBS" evidence="3">
    <location>
        <begin position="12"/>
        <end position="68"/>
    </location>
</feature>
<dbReference type="InterPro" id="IPR000644">
    <property type="entry name" value="CBS_dom"/>
</dbReference>
<dbReference type="InterPro" id="IPR046342">
    <property type="entry name" value="CBS_dom_sf"/>
</dbReference>
<dbReference type="PANTHER" id="PTHR43080">
    <property type="entry name" value="CBS DOMAIN-CONTAINING PROTEIN CBSX3, MITOCHONDRIAL"/>
    <property type="match status" value="1"/>
</dbReference>
<evidence type="ECO:0000313" key="6">
    <source>
        <dbReference type="Proteomes" id="UP001501425"/>
    </source>
</evidence>
<protein>
    <submittedName>
        <fullName evidence="5">CBS domain-containing protein</fullName>
    </submittedName>
</protein>
<comment type="caution">
    <text evidence="4">The sequence shown here is derived from an EMBL/GenBank/DDBJ whole genome shotgun (WGS) entry which is preliminary data.</text>
</comment>
<evidence type="ECO:0000256" key="1">
    <source>
        <dbReference type="ARBA" id="ARBA00023122"/>
    </source>
</evidence>
<keyword evidence="1 2" id="KW-0129">CBS domain</keyword>
<name>A0AAV3STI1_9EURY</name>
<dbReference type="Pfam" id="PF00571">
    <property type="entry name" value="CBS"/>
    <property type="match status" value="2"/>
</dbReference>
<dbReference type="Proteomes" id="UP001567571">
    <property type="component" value="Unassembled WGS sequence"/>
</dbReference>
<dbReference type="PROSITE" id="PS51371">
    <property type="entry name" value="CBS"/>
    <property type="match status" value="2"/>
</dbReference>
<dbReference type="Gene3D" id="3.10.580.10">
    <property type="entry name" value="CBS-domain"/>
    <property type="match status" value="1"/>
</dbReference>